<dbReference type="AlphaFoldDB" id="A0AB34QUE4"/>
<proteinExistence type="predicted"/>
<sequence length="43" mass="4978">MNNRFIHVFIFICHSSTHLFVSKQNGNYAKEKQKNPLACPQVS</sequence>
<organism evidence="1 2">
    <name type="scientific">Bacillus pumilus</name>
    <name type="common">Bacillus mesentericus</name>
    <dbReference type="NCBI Taxonomy" id="1408"/>
    <lineage>
        <taxon>Bacteria</taxon>
        <taxon>Bacillati</taxon>
        <taxon>Bacillota</taxon>
        <taxon>Bacilli</taxon>
        <taxon>Bacillales</taxon>
        <taxon>Bacillaceae</taxon>
        <taxon>Bacillus</taxon>
    </lineage>
</organism>
<gene>
    <name evidence="1" type="ORF">B4127_3320</name>
</gene>
<protein>
    <submittedName>
        <fullName evidence="1">Uncharacterized protein</fullName>
    </submittedName>
</protein>
<accession>A0AB34QUE4</accession>
<evidence type="ECO:0000313" key="2">
    <source>
        <dbReference type="Proteomes" id="UP000031978"/>
    </source>
</evidence>
<dbReference type="Proteomes" id="UP000031978">
    <property type="component" value="Unassembled WGS sequence"/>
</dbReference>
<evidence type="ECO:0000313" key="1">
    <source>
        <dbReference type="EMBL" id="KIL17694.1"/>
    </source>
</evidence>
<name>A0AB34QUE4_BACPU</name>
<dbReference type="EMBL" id="JXCL01000027">
    <property type="protein sequence ID" value="KIL17694.1"/>
    <property type="molecule type" value="Genomic_DNA"/>
</dbReference>
<reference evidence="1 2" key="1">
    <citation type="submission" date="2014-12" db="EMBL/GenBank/DDBJ databases">
        <title>Draft Genome Sequences of Five Spore-Forming Food Isolates of Bacillus pumilus.</title>
        <authorList>
            <person name="de Jong A."/>
            <person name="van Heel A.J."/>
            <person name="Montalban-Lopez M."/>
            <person name="Krawczyk A.O."/>
            <person name="Berendsen E.M."/>
            <person name="Wells-Bennik M."/>
            <person name="Kuipers O.P."/>
        </authorList>
    </citation>
    <scope>NUCLEOTIDE SEQUENCE [LARGE SCALE GENOMIC DNA]</scope>
    <source>
        <strain evidence="1 2">B4127</strain>
    </source>
</reference>
<comment type="caution">
    <text evidence="1">The sequence shown here is derived from an EMBL/GenBank/DDBJ whole genome shotgun (WGS) entry which is preliminary data.</text>
</comment>